<evidence type="ECO:0000313" key="1">
    <source>
        <dbReference type="EMBL" id="MBO1326943.1"/>
    </source>
</evidence>
<dbReference type="Gene3D" id="3.40.1260.10">
    <property type="entry name" value="DsrEFH-like"/>
    <property type="match status" value="1"/>
</dbReference>
<protein>
    <submittedName>
        <fullName evidence="1">DsrE family protein</fullName>
    </submittedName>
</protein>
<evidence type="ECO:0000313" key="2">
    <source>
        <dbReference type="Proteomes" id="UP000664399"/>
    </source>
</evidence>
<dbReference type="EMBL" id="JAFVMG010000001">
    <property type="protein sequence ID" value="MBO1326943.1"/>
    <property type="molecule type" value="Genomic_DNA"/>
</dbReference>
<sequence length="140" mass="14628">MNDSATFATGAQDAEPEALALLLVEARYERLHAAFMLAATALALGRPVTLFGMGSGVGAFCRSWEGVPDHAQGEAGRLNAGVAGVEVLREAIQEMGARMMVCDSGLKAMNLGAQDLIEGVRVVGLPTFMDCAGTARQLVF</sequence>
<reference evidence="1 2" key="1">
    <citation type="submission" date="2021-03" db="EMBL/GenBank/DDBJ databases">
        <title>The complete genome sequence of Acetobacter suratthaniensis TBRC 1719.</title>
        <authorList>
            <person name="Charoenyingcharoen P."/>
            <person name="Yukphan P."/>
        </authorList>
    </citation>
    <scope>NUCLEOTIDE SEQUENCE [LARGE SCALE GENOMIC DNA]</scope>
    <source>
        <strain evidence="1 2">TBRC 1719</strain>
    </source>
</reference>
<name>A0ABS3LH72_9PROT</name>
<dbReference type="InterPro" id="IPR003787">
    <property type="entry name" value="Sulphur_relay_DsrE/F-like"/>
</dbReference>
<organism evidence="1 2">
    <name type="scientific">Acetobacter suratthaniensis</name>
    <dbReference type="NCBI Taxonomy" id="1502841"/>
    <lineage>
        <taxon>Bacteria</taxon>
        <taxon>Pseudomonadati</taxon>
        <taxon>Pseudomonadota</taxon>
        <taxon>Alphaproteobacteria</taxon>
        <taxon>Acetobacterales</taxon>
        <taxon>Acetobacteraceae</taxon>
        <taxon>Acetobacter</taxon>
    </lineage>
</organism>
<comment type="caution">
    <text evidence="1">The sequence shown here is derived from an EMBL/GenBank/DDBJ whole genome shotgun (WGS) entry which is preliminary data.</text>
</comment>
<gene>
    <name evidence="1" type="ORF">J2D75_00445</name>
</gene>
<dbReference type="Pfam" id="PF02635">
    <property type="entry name" value="DsrE"/>
    <property type="match status" value="1"/>
</dbReference>
<dbReference type="RefSeq" id="WP_207851728.1">
    <property type="nucleotide sequence ID" value="NZ_JAFVMG010000001.1"/>
</dbReference>
<dbReference type="InterPro" id="IPR027396">
    <property type="entry name" value="DsrEFH-like"/>
</dbReference>
<accession>A0ABS3LH72</accession>
<dbReference type="SUPFAM" id="SSF75169">
    <property type="entry name" value="DsrEFH-like"/>
    <property type="match status" value="1"/>
</dbReference>
<proteinExistence type="predicted"/>
<dbReference type="Proteomes" id="UP000664399">
    <property type="component" value="Unassembled WGS sequence"/>
</dbReference>
<keyword evidence="2" id="KW-1185">Reference proteome</keyword>